<feature type="transmembrane region" description="Helical" evidence="1">
    <location>
        <begin position="12"/>
        <end position="35"/>
    </location>
</feature>
<dbReference type="AlphaFoldDB" id="A0A0A9FVY5"/>
<evidence type="ECO:0000256" key="1">
    <source>
        <dbReference type="SAM" id="Phobius"/>
    </source>
</evidence>
<accession>A0A0A9FVY5</accession>
<name>A0A0A9FVY5_ARUDO</name>
<protein>
    <submittedName>
        <fullName evidence="2">Uncharacterized protein</fullName>
    </submittedName>
</protein>
<dbReference type="EMBL" id="GBRH01181464">
    <property type="protein sequence ID" value="JAE16432.1"/>
    <property type="molecule type" value="Transcribed_RNA"/>
</dbReference>
<reference evidence="2" key="1">
    <citation type="submission" date="2014-09" db="EMBL/GenBank/DDBJ databases">
        <authorList>
            <person name="Magalhaes I.L.F."/>
            <person name="Oliveira U."/>
            <person name="Santos F.R."/>
            <person name="Vidigal T.H.D.A."/>
            <person name="Brescovit A.D."/>
            <person name="Santos A.J."/>
        </authorList>
    </citation>
    <scope>NUCLEOTIDE SEQUENCE</scope>
    <source>
        <tissue evidence="2">Shoot tissue taken approximately 20 cm above the soil surface</tissue>
    </source>
</reference>
<keyword evidence="1" id="KW-0812">Transmembrane</keyword>
<proteinExistence type="predicted"/>
<reference evidence="2" key="2">
    <citation type="journal article" date="2015" name="Data Brief">
        <title>Shoot transcriptome of the giant reed, Arundo donax.</title>
        <authorList>
            <person name="Barrero R.A."/>
            <person name="Guerrero F.D."/>
            <person name="Moolhuijzen P."/>
            <person name="Goolsby J.A."/>
            <person name="Tidwell J."/>
            <person name="Bellgard S.E."/>
            <person name="Bellgard M.I."/>
        </authorList>
    </citation>
    <scope>NUCLEOTIDE SEQUENCE</scope>
    <source>
        <tissue evidence="2">Shoot tissue taken approximately 20 cm above the soil surface</tissue>
    </source>
</reference>
<keyword evidence="1" id="KW-0472">Membrane</keyword>
<evidence type="ECO:0000313" key="2">
    <source>
        <dbReference type="EMBL" id="JAE16432.1"/>
    </source>
</evidence>
<organism evidence="2">
    <name type="scientific">Arundo donax</name>
    <name type="common">Giant reed</name>
    <name type="synonym">Donax arundinaceus</name>
    <dbReference type="NCBI Taxonomy" id="35708"/>
    <lineage>
        <taxon>Eukaryota</taxon>
        <taxon>Viridiplantae</taxon>
        <taxon>Streptophyta</taxon>
        <taxon>Embryophyta</taxon>
        <taxon>Tracheophyta</taxon>
        <taxon>Spermatophyta</taxon>
        <taxon>Magnoliopsida</taxon>
        <taxon>Liliopsida</taxon>
        <taxon>Poales</taxon>
        <taxon>Poaceae</taxon>
        <taxon>PACMAD clade</taxon>
        <taxon>Arundinoideae</taxon>
        <taxon>Arundineae</taxon>
        <taxon>Arundo</taxon>
    </lineage>
</organism>
<sequence>MFLFLPPSSICAFMLILSIAANKFYWCCLVLLPFFRFVKRKFNQMILFLHNMESNITIAVSLL</sequence>
<keyword evidence="1" id="KW-1133">Transmembrane helix</keyword>